<evidence type="ECO:0000313" key="1">
    <source>
        <dbReference type="EMBL" id="SLM15263.1"/>
    </source>
</evidence>
<organism evidence="1">
    <name type="scientific">uncultured spirochete</name>
    <dbReference type="NCBI Taxonomy" id="156406"/>
    <lineage>
        <taxon>Bacteria</taxon>
        <taxon>Pseudomonadati</taxon>
        <taxon>Spirochaetota</taxon>
        <taxon>Spirochaetia</taxon>
        <taxon>Spirochaetales</taxon>
        <taxon>environmental samples</taxon>
    </lineage>
</organism>
<proteinExistence type="predicted"/>
<accession>A0A3P3XL36</accession>
<protein>
    <submittedName>
        <fullName evidence="1">Uncharacterized protein</fullName>
    </submittedName>
</protein>
<dbReference type="AlphaFoldDB" id="A0A3P3XL36"/>
<dbReference type="EMBL" id="FWDM01000036">
    <property type="protein sequence ID" value="SLM15263.1"/>
    <property type="molecule type" value="Genomic_DNA"/>
</dbReference>
<reference evidence="1" key="1">
    <citation type="submission" date="2017-02" db="EMBL/GenBank/DDBJ databases">
        <authorList>
            <person name="Regsiter A."/>
            <person name="William W."/>
        </authorList>
    </citation>
    <scope>NUCLEOTIDE SEQUENCE</scope>
    <source>
        <strain evidence="1">Bib</strain>
    </source>
</reference>
<sequence>MAFADCAADDPDWENFAPDEYEILPSSIDESGKMLVKRRDVPNLLTDPLFLSGWKEWTRYRRFGLPHGGGWRNEKPLVIRVIEVFEQEFEAKQAAEMEKMRHG</sequence>
<name>A0A3P3XL36_9SPIR</name>
<gene>
    <name evidence="1" type="ORF">SPIROBIBN47_410002</name>
</gene>